<dbReference type="EMBL" id="JABMCG010000126">
    <property type="protein sequence ID" value="NUU29624.1"/>
    <property type="molecule type" value="Genomic_DNA"/>
</dbReference>
<sequence length="401" mass="39804">MSTAIRTDHDPDDAAPRFRAVPHARARTVLVTLATLVLATGVVLAVAEALPFLDGWVLPVVLVAVTAVFLAAGRRAAAAGSTGTARAWAGWAGVTGTFAAFGLTNAAGFGGALVAVLLVAVAVNAGVALWFRSPVHLVAVQGTGLVWAVVAHLYGTPPWALLVLALAGVWWTGAVGASRSVLVSTTVLLPVSVALLVHPLTHGSAVVDAADVAVLTAAVGGAVTWSAVLRQRRPVTTVWSVTRTTAVAVLVAQVLAGAVPAVALAPAPAAPWPSVAGAAAVLLSCAAVAVARPVRPGLATVLVLAGLQLAEVVAAVAVGPAARTLVGTVGLLALVVVSLVRTRGTLRPWTWAAVLALPVAACVLLGTPALVTAGVLVVVGGTVAVLVTRQATPTASAGALR</sequence>
<feature type="transmembrane region" description="Helical" evidence="1">
    <location>
        <begin position="270"/>
        <end position="291"/>
    </location>
</feature>
<gene>
    <name evidence="2" type="ORF">HP467_16155</name>
</gene>
<keyword evidence="1" id="KW-0812">Transmembrane</keyword>
<evidence type="ECO:0000313" key="2">
    <source>
        <dbReference type="EMBL" id="NUU29624.1"/>
    </source>
</evidence>
<evidence type="ECO:0000313" key="3">
    <source>
        <dbReference type="Proteomes" id="UP000539146"/>
    </source>
</evidence>
<keyword evidence="1" id="KW-1133">Transmembrane helix</keyword>
<protein>
    <submittedName>
        <fullName evidence="2">Uncharacterized protein</fullName>
    </submittedName>
</protein>
<reference evidence="2 3" key="1">
    <citation type="submission" date="2020-05" db="EMBL/GenBank/DDBJ databases">
        <title>Genome Sequencing of Type Strains.</title>
        <authorList>
            <person name="Lemaire J.F."/>
            <person name="Inderbitzin P."/>
            <person name="Gregorio O.A."/>
            <person name="Collins S.B."/>
            <person name="Wespe N."/>
            <person name="Knight-Connoni V."/>
        </authorList>
    </citation>
    <scope>NUCLEOTIDE SEQUENCE [LARGE SCALE GENOMIC DNA]</scope>
    <source>
        <strain evidence="2 3">DSM 20512</strain>
    </source>
</reference>
<dbReference type="AlphaFoldDB" id="A0A850DW43"/>
<feature type="transmembrane region" description="Helical" evidence="1">
    <location>
        <begin position="324"/>
        <end position="340"/>
    </location>
</feature>
<dbReference type="RefSeq" id="WP_175326825.1">
    <property type="nucleotide sequence ID" value="NZ_BAAAWP010000001.1"/>
</dbReference>
<feature type="transmembrane region" description="Helical" evidence="1">
    <location>
        <begin position="241"/>
        <end position="264"/>
    </location>
</feature>
<dbReference type="Proteomes" id="UP000539146">
    <property type="component" value="Unassembled WGS sequence"/>
</dbReference>
<feature type="transmembrane region" description="Helical" evidence="1">
    <location>
        <begin position="298"/>
        <end position="318"/>
    </location>
</feature>
<keyword evidence="1" id="KW-0472">Membrane</keyword>
<evidence type="ECO:0000256" key="1">
    <source>
        <dbReference type="SAM" id="Phobius"/>
    </source>
</evidence>
<feature type="transmembrane region" description="Helical" evidence="1">
    <location>
        <begin position="182"/>
        <end position="200"/>
    </location>
</feature>
<name>A0A850DW43_9MICO</name>
<comment type="caution">
    <text evidence="2">The sequence shown here is derived from an EMBL/GenBank/DDBJ whole genome shotgun (WGS) entry which is preliminary data.</text>
</comment>
<feature type="transmembrane region" description="Helical" evidence="1">
    <location>
        <begin position="109"/>
        <end position="130"/>
    </location>
</feature>
<feature type="transmembrane region" description="Helical" evidence="1">
    <location>
        <begin position="352"/>
        <end position="379"/>
    </location>
</feature>
<proteinExistence type="predicted"/>
<feature type="transmembrane region" description="Helical" evidence="1">
    <location>
        <begin position="212"/>
        <end position="229"/>
    </location>
</feature>
<feature type="transmembrane region" description="Helical" evidence="1">
    <location>
        <begin position="56"/>
        <end position="73"/>
    </location>
</feature>
<accession>A0A850DW43</accession>
<feature type="transmembrane region" description="Helical" evidence="1">
    <location>
        <begin position="29"/>
        <end position="50"/>
    </location>
</feature>
<organism evidence="2 3">
    <name type="scientific">Curtobacterium citreum</name>
    <dbReference type="NCBI Taxonomy" id="2036"/>
    <lineage>
        <taxon>Bacteria</taxon>
        <taxon>Bacillati</taxon>
        <taxon>Actinomycetota</taxon>
        <taxon>Actinomycetes</taxon>
        <taxon>Micrococcales</taxon>
        <taxon>Microbacteriaceae</taxon>
        <taxon>Curtobacterium</taxon>
    </lineage>
</organism>